<dbReference type="Gene3D" id="1.10.10.1330">
    <property type="entry name" value="RNA polymerase sigma-54 factor, core-binding domain"/>
    <property type="match status" value="1"/>
</dbReference>
<evidence type="ECO:0000256" key="3">
    <source>
        <dbReference type="ARBA" id="ARBA00022679"/>
    </source>
</evidence>
<evidence type="ECO:0000313" key="11">
    <source>
        <dbReference type="EMBL" id="MBA2174964.1"/>
    </source>
</evidence>
<keyword evidence="4" id="KW-0548">Nucleotidyltransferase</keyword>
<keyword evidence="7" id="KW-0238">DNA-binding</keyword>
<proteinExistence type="inferred from homology"/>
<dbReference type="GO" id="GO:0006352">
    <property type="term" value="P:DNA-templated transcription initiation"/>
    <property type="evidence" value="ECO:0007669"/>
    <property type="project" value="InterPro"/>
</dbReference>
<feature type="domain" description="RNA polymerase sigma factor 54 DNA-binding" evidence="9">
    <location>
        <begin position="265"/>
        <end position="422"/>
    </location>
</feature>
<evidence type="ECO:0000256" key="7">
    <source>
        <dbReference type="ARBA" id="ARBA00023125"/>
    </source>
</evidence>
<evidence type="ECO:0000256" key="1">
    <source>
        <dbReference type="ARBA" id="ARBA00008798"/>
    </source>
</evidence>
<dbReference type="GO" id="GO:0003677">
    <property type="term" value="F:DNA binding"/>
    <property type="evidence" value="ECO:0007669"/>
    <property type="project" value="UniProtKB-KW"/>
</dbReference>
<dbReference type="RefSeq" id="WP_181472013.1">
    <property type="nucleotide sequence ID" value="NZ_JACEFG010000002.1"/>
</dbReference>
<dbReference type="Pfam" id="PF04552">
    <property type="entry name" value="Sigma54_DBD"/>
    <property type="match status" value="1"/>
</dbReference>
<evidence type="ECO:0000256" key="8">
    <source>
        <dbReference type="ARBA" id="ARBA00023163"/>
    </source>
</evidence>
<keyword evidence="3" id="KW-0808">Transferase</keyword>
<evidence type="ECO:0000259" key="10">
    <source>
        <dbReference type="Pfam" id="PF04963"/>
    </source>
</evidence>
<organism evidence="11 12">
    <name type="scientific">Halobacillus locisalis</name>
    <dbReference type="NCBI Taxonomy" id="220753"/>
    <lineage>
        <taxon>Bacteria</taxon>
        <taxon>Bacillati</taxon>
        <taxon>Bacillota</taxon>
        <taxon>Bacilli</taxon>
        <taxon>Bacillales</taxon>
        <taxon>Bacillaceae</taxon>
        <taxon>Halobacillus</taxon>
    </lineage>
</organism>
<gene>
    <name evidence="11" type="primary">rpoN</name>
    <name evidence="11" type="ORF">H0266_08675</name>
</gene>
<evidence type="ECO:0000256" key="6">
    <source>
        <dbReference type="ARBA" id="ARBA00023082"/>
    </source>
</evidence>
<dbReference type="GO" id="GO:0000428">
    <property type="term" value="C:DNA-directed RNA polymerase complex"/>
    <property type="evidence" value="ECO:0007669"/>
    <property type="project" value="UniProtKB-KW"/>
</dbReference>
<dbReference type="PANTHER" id="PTHR32248">
    <property type="entry name" value="RNA POLYMERASE SIGMA-54 FACTOR"/>
    <property type="match status" value="1"/>
</dbReference>
<evidence type="ECO:0000256" key="4">
    <source>
        <dbReference type="ARBA" id="ARBA00022695"/>
    </source>
</evidence>
<evidence type="ECO:0000313" key="12">
    <source>
        <dbReference type="Proteomes" id="UP000571017"/>
    </source>
</evidence>
<evidence type="ECO:0000256" key="5">
    <source>
        <dbReference type="ARBA" id="ARBA00023015"/>
    </source>
</evidence>
<keyword evidence="5" id="KW-0805">Transcription regulation</keyword>
<dbReference type="Gene3D" id="1.10.10.60">
    <property type="entry name" value="Homeodomain-like"/>
    <property type="match status" value="1"/>
</dbReference>
<evidence type="ECO:0000256" key="2">
    <source>
        <dbReference type="ARBA" id="ARBA00022478"/>
    </source>
</evidence>
<dbReference type="GO" id="GO:0001216">
    <property type="term" value="F:DNA-binding transcription activator activity"/>
    <property type="evidence" value="ECO:0007669"/>
    <property type="project" value="InterPro"/>
</dbReference>
<dbReference type="InterPro" id="IPR000394">
    <property type="entry name" value="RNA_pol_sigma_54"/>
</dbReference>
<dbReference type="PIRSF" id="PIRSF000774">
    <property type="entry name" value="RpoN"/>
    <property type="match status" value="1"/>
</dbReference>
<comment type="caution">
    <text evidence="11">The sequence shown here is derived from an EMBL/GenBank/DDBJ whole genome shotgun (WGS) entry which is preliminary data.</text>
</comment>
<dbReference type="NCBIfam" id="TIGR02395">
    <property type="entry name" value="rpoN_sigma"/>
    <property type="match status" value="1"/>
</dbReference>
<protein>
    <submittedName>
        <fullName evidence="11">RNA polymerase factor sigma-54</fullName>
    </submittedName>
</protein>
<dbReference type="Proteomes" id="UP000571017">
    <property type="component" value="Unassembled WGS sequence"/>
</dbReference>
<dbReference type="InterPro" id="IPR038709">
    <property type="entry name" value="RpoN_core-bd_sf"/>
</dbReference>
<dbReference type="GO" id="GO:0016987">
    <property type="term" value="F:sigma factor activity"/>
    <property type="evidence" value="ECO:0007669"/>
    <property type="project" value="UniProtKB-KW"/>
</dbReference>
<feature type="domain" description="RNA polymerase sigma factor 54 core-binding" evidence="10">
    <location>
        <begin position="72"/>
        <end position="250"/>
    </location>
</feature>
<name>A0A838CSP5_9BACI</name>
<keyword evidence="12" id="KW-1185">Reference proteome</keyword>
<sequence length="431" mass="49932">MKLELSQKQTMNVMMTTEMRQAISLLQYSALDLHAYVQEVALENPLLQVEEPPFHGGYFNTLEADPAEFWQEREKPWRDMLTEEVLWMIQSTQMKNVMHDIILNLNDRGYLPVAVDEIVHRNGTSRKVVEDAIEQLKQFEGRGFGCATVQEYLLQQVARQSSPSLRIYTMIQHHYQSVLERDRDALHKNAKMSYEEIDRVYHWLQSITPYPSFGYEKEKVAYVVPELTVKKQQDTWKISSIDNLLPSIEMDVSLMTSTDDEEANNYLSRCHNQALWLLRSLEKRKATIVRITEAIVRRQVDFLENGYLKPMTLRELAEDIGVHESTVSRAIANKSIQTPRGTIDLKSFFTSKLKKESGDDVSSSYVKAAIRLLVEDEVRGQPLSDQKIANRLNEHQRISISRRTVAKYRESINIPSSSKRKKLAFQPAFTM</sequence>
<dbReference type="InterPro" id="IPR007634">
    <property type="entry name" value="RNA_pol_sigma_54_DNA-bd"/>
</dbReference>
<keyword evidence="2" id="KW-0240">DNA-directed RNA polymerase</keyword>
<dbReference type="PROSITE" id="PS00717">
    <property type="entry name" value="SIGMA54_1"/>
    <property type="match status" value="1"/>
</dbReference>
<dbReference type="Pfam" id="PF00309">
    <property type="entry name" value="Sigma54_AID"/>
    <property type="match status" value="1"/>
</dbReference>
<keyword evidence="6" id="KW-0731">Sigma factor</keyword>
<reference evidence="11 12" key="1">
    <citation type="journal article" date="2004" name="Extremophiles">
        <title>Halobacillus locisalis sp. nov., a halophilic bacterium isolated from a marine solar saltern of the Yellow Sea in Korea.</title>
        <authorList>
            <person name="Yoon J.H."/>
            <person name="Kang K.H."/>
            <person name="Oh T.K."/>
            <person name="Park Y.H."/>
        </authorList>
    </citation>
    <scope>NUCLEOTIDE SEQUENCE [LARGE SCALE GENOMIC DNA]</scope>
    <source>
        <strain evidence="11 12">KCTC 3788</strain>
    </source>
</reference>
<dbReference type="PROSITE" id="PS50044">
    <property type="entry name" value="SIGMA54_3"/>
    <property type="match status" value="1"/>
</dbReference>
<keyword evidence="8" id="KW-0804">Transcription</keyword>
<dbReference type="PANTHER" id="PTHR32248:SF4">
    <property type="entry name" value="RNA POLYMERASE SIGMA-54 FACTOR"/>
    <property type="match status" value="1"/>
</dbReference>
<dbReference type="AlphaFoldDB" id="A0A838CSP5"/>
<evidence type="ECO:0000259" key="9">
    <source>
        <dbReference type="Pfam" id="PF04552"/>
    </source>
</evidence>
<comment type="similarity">
    <text evidence="1">Belongs to the sigma-54 factor family.</text>
</comment>
<dbReference type="GO" id="GO:0016779">
    <property type="term" value="F:nucleotidyltransferase activity"/>
    <property type="evidence" value="ECO:0007669"/>
    <property type="project" value="UniProtKB-KW"/>
</dbReference>
<dbReference type="InterPro" id="IPR007046">
    <property type="entry name" value="RNA_pol_sigma_54_core-bd"/>
</dbReference>
<dbReference type="EMBL" id="JACEFG010000002">
    <property type="protein sequence ID" value="MBA2174964.1"/>
    <property type="molecule type" value="Genomic_DNA"/>
</dbReference>
<accession>A0A838CSP5</accession>
<dbReference type="PRINTS" id="PR00045">
    <property type="entry name" value="SIGMA54FCT"/>
</dbReference>
<dbReference type="Pfam" id="PF04963">
    <property type="entry name" value="Sigma54_CBD"/>
    <property type="match status" value="1"/>
</dbReference>
<dbReference type="PROSITE" id="PS00718">
    <property type="entry name" value="SIGMA54_2"/>
    <property type="match status" value="1"/>
</dbReference>